<dbReference type="GO" id="GO:0005975">
    <property type="term" value="P:carbohydrate metabolic process"/>
    <property type="evidence" value="ECO:0007669"/>
    <property type="project" value="InterPro"/>
</dbReference>
<dbReference type="Gene3D" id="3.20.20.80">
    <property type="entry name" value="Glycosidases"/>
    <property type="match status" value="1"/>
</dbReference>
<organism evidence="2">
    <name type="scientific">seawater metagenome</name>
    <dbReference type="NCBI Taxonomy" id="1561972"/>
    <lineage>
        <taxon>unclassified sequences</taxon>
        <taxon>metagenomes</taxon>
        <taxon>ecological metagenomes</taxon>
    </lineage>
</organism>
<name>A0A5E8CLS5_9ZZZZ</name>
<reference evidence="2" key="1">
    <citation type="submission" date="2019-09" db="EMBL/GenBank/DDBJ databases">
        <authorList>
            <person name="Needham M D."/>
        </authorList>
    </citation>
    <scope>NUCLEOTIDE SEQUENCE</scope>
</reference>
<protein>
    <submittedName>
        <fullName evidence="2">Glycosyl hydrolases family 18</fullName>
    </submittedName>
</protein>
<feature type="domain" description="GH18" evidence="1">
    <location>
        <begin position="4"/>
        <end position="263"/>
    </location>
</feature>
<evidence type="ECO:0000313" key="2">
    <source>
        <dbReference type="EMBL" id="VVU95255.1"/>
    </source>
</evidence>
<dbReference type="Pfam" id="PF00704">
    <property type="entry name" value="Glyco_hydro_18"/>
    <property type="match status" value="1"/>
</dbReference>
<dbReference type="InterPro" id="IPR017853">
    <property type="entry name" value="GH"/>
</dbReference>
<dbReference type="GO" id="GO:0005576">
    <property type="term" value="C:extracellular region"/>
    <property type="evidence" value="ECO:0007669"/>
    <property type="project" value="TreeGrafter"/>
</dbReference>
<dbReference type="PANTHER" id="PTHR45708">
    <property type="entry name" value="ENDOCHITINASE"/>
    <property type="match status" value="1"/>
</dbReference>
<proteinExistence type="predicted"/>
<dbReference type="AlphaFoldDB" id="A0A5E8CLS5"/>
<keyword evidence="2" id="KW-0378">Hydrolase</keyword>
<evidence type="ECO:0000259" key="1">
    <source>
        <dbReference type="PROSITE" id="PS51910"/>
    </source>
</evidence>
<dbReference type="InterPro" id="IPR050542">
    <property type="entry name" value="Glycosyl_Hydrlase18_Chitinase"/>
</dbReference>
<dbReference type="PANTHER" id="PTHR45708:SF60">
    <property type="entry name" value="III CHITINASE, PUTATIVE (AFU_ORTHOLOGUE AFUA_5G03850)-RELATED"/>
    <property type="match status" value="1"/>
</dbReference>
<accession>A0A5E8CLS5</accession>
<sequence length="268" mass="30717">MSSKKLIYYYQTFTSLKPLVKANLPNLYVYLASLHFGYNNDNTPYIHLNDSPPDDQPSLWQDVKNAHLNGIKILVLLGGAGGAFGDLFNNYNVFYDLLKNFLNKYNYIQGIDLDVEETVKMQDIQKLIKDIRSDFGEKFIITLAPVVYPMITDGPGLGGFSYKKLYQSNVGAYIDWFNVQCYGCYNFSTYNQIINNGYPEEQIVFGMLGDEYNSSNFSRALNEIKSVIKKYDDMGGCILWEYGDTQIDPITWGKKINNLFNSKRGCFY</sequence>
<dbReference type="SUPFAM" id="SSF51445">
    <property type="entry name" value="(Trans)glycosidases"/>
    <property type="match status" value="1"/>
</dbReference>
<dbReference type="GO" id="GO:0004568">
    <property type="term" value="F:chitinase activity"/>
    <property type="evidence" value="ECO:0007669"/>
    <property type="project" value="TreeGrafter"/>
</dbReference>
<gene>
    <name evidence="2" type="ORF">CPAV1605_980</name>
</gene>
<dbReference type="PROSITE" id="PS51910">
    <property type="entry name" value="GH18_2"/>
    <property type="match status" value="1"/>
</dbReference>
<dbReference type="InterPro" id="IPR001223">
    <property type="entry name" value="Glyco_hydro18_cat"/>
</dbReference>
<dbReference type="EMBL" id="CABVLZ010000004">
    <property type="protein sequence ID" value="VVU95255.1"/>
    <property type="molecule type" value="Genomic_DNA"/>
</dbReference>